<keyword evidence="3" id="KW-0143">Chaperone</keyword>
<evidence type="ECO:0000256" key="5">
    <source>
        <dbReference type="SAM" id="Phobius"/>
    </source>
</evidence>
<dbReference type="KEGG" id="mmc:Mmcs_3386"/>
<keyword evidence="5" id="KW-1133">Transmembrane helix</keyword>
<evidence type="ECO:0000256" key="2">
    <source>
        <dbReference type="ARBA" id="ARBA00022840"/>
    </source>
</evidence>
<feature type="compositionally biased region" description="Low complexity" evidence="4">
    <location>
        <begin position="456"/>
        <end position="474"/>
    </location>
</feature>
<evidence type="ECO:0000256" key="3">
    <source>
        <dbReference type="ARBA" id="ARBA00023186"/>
    </source>
</evidence>
<keyword evidence="5" id="KW-0812">Transmembrane</keyword>
<keyword evidence="2" id="KW-0067">ATP-binding</keyword>
<feature type="compositionally biased region" description="Pro residues" evidence="4">
    <location>
        <begin position="558"/>
        <end position="568"/>
    </location>
</feature>
<organism evidence="6">
    <name type="scientific">Mycobacterium sp. (strain MCS)</name>
    <dbReference type="NCBI Taxonomy" id="164756"/>
    <lineage>
        <taxon>Bacteria</taxon>
        <taxon>Bacillati</taxon>
        <taxon>Actinomycetota</taxon>
        <taxon>Actinomycetes</taxon>
        <taxon>Mycobacteriales</taxon>
        <taxon>Mycobacteriaceae</taxon>
        <taxon>Mycobacterium</taxon>
    </lineage>
</organism>
<dbReference type="PANTHER" id="PTHR42749">
    <property type="entry name" value="CELL SHAPE-DETERMINING PROTEIN MREB"/>
    <property type="match status" value="1"/>
</dbReference>
<protein>
    <submittedName>
        <fullName evidence="6">Conserved hypothetical proline rich protein</fullName>
    </submittedName>
</protein>
<dbReference type="Gene3D" id="3.30.420.40">
    <property type="match status" value="2"/>
</dbReference>
<feature type="compositionally biased region" description="Pro residues" evidence="4">
    <location>
        <begin position="498"/>
        <end position="547"/>
    </location>
</feature>
<evidence type="ECO:0000256" key="1">
    <source>
        <dbReference type="ARBA" id="ARBA00022741"/>
    </source>
</evidence>
<keyword evidence="5" id="KW-0472">Membrane</keyword>
<feature type="region of interest" description="Disordered" evidence="4">
    <location>
        <begin position="453"/>
        <end position="568"/>
    </location>
</feature>
<dbReference type="SUPFAM" id="SSF53067">
    <property type="entry name" value="Actin-like ATPase domain"/>
    <property type="match status" value="1"/>
</dbReference>
<sequence length="568" mass="57581">MTDATGLSIGATALTAVVVDRAAVRRSPVLTLFPHRPPEVGVPSENPRLDERGLVITDFVDRVGDPVGILAADGTSHRGATLVADALRALLYALPRGHEPGAPIGVTHPAHWHAGSVDALRAALAEIAEFGPATPVLPDAAAALTALQAEPGLPTRGLIALCDFGGSGTSITVVDAADGYRPVAPTVRHLDLSGDLIDQALLTHVLAGVPDSADLSGTSAIGSLTRLRGQCRAAKERLSTDTVTALSAELPGSAGEVRVTRTELDDVVRGPLAEFVDVLRHTIERTGARPADLAAVATAGGGARIPIVTTALSENFRVPVVTTPRPELSAAIGAGLTAVRGPDDDHTALAAAAPLTAAAPAAFENAESGTFGALAWSDADDIPDVAPAAYEADPAADPQDLRPRLMFGAAESAADDRPAVVPWYRRTPVALAIGAAAVLAALAAAVFLVNRDDGDAPATTDTTTPVTTTTEGPAPAAPPPVDNPEPQAPAPETVTQQAPPPAATEAPPPPPAQEPPPPPPAEEPPPPPPAEEPPPPPPTTQPPPVIPTLPYTTIPGLPFVPAPPGFGG</sequence>
<dbReference type="PRINTS" id="PR01217">
    <property type="entry name" value="PRICHEXTENSN"/>
</dbReference>
<proteinExistence type="predicted"/>
<dbReference type="InterPro" id="IPR013126">
    <property type="entry name" value="Hsp_70_fam"/>
</dbReference>
<gene>
    <name evidence="6" type="ordered locus">Mmcs_3386</name>
</gene>
<dbReference type="AlphaFoldDB" id="A0A5Q5BMC8"/>
<dbReference type="Gene3D" id="3.90.640.10">
    <property type="entry name" value="Actin, Chain A, domain 4"/>
    <property type="match status" value="1"/>
</dbReference>
<reference evidence="6" key="1">
    <citation type="submission" date="2006-06" db="EMBL/GenBank/DDBJ databases">
        <title>Complete sequence of chromosome of Mycobacterium sp. MCS.</title>
        <authorList>
            <consortium name="US DOE Joint Genome Institute"/>
            <person name="Copeland A."/>
            <person name="Lucas S."/>
            <person name="Lapidus A."/>
            <person name="Barry K."/>
            <person name="Detter J.C."/>
            <person name="Glavina del Rio T."/>
            <person name="Hammon N."/>
            <person name="Israni S."/>
            <person name="Dalin E."/>
            <person name="Tice H."/>
            <person name="Pitluck S."/>
            <person name="Martinez M."/>
            <person name="Schmutz J."/>
            <person name="Larimer F."/>
            <person name="Land M."/>
            <person name="Hauser L."/>
            <person name="Kyrpides N."/>
            <person name="Kim E."/>
            <person name="Miller C.D."/>
            <person name="Hughes J.E."/>
            <person name="Anderson A.J."/>
            <person name="Sims R.C."/>
            <person name="Richardson P."/>
        </authorList>
    </citation>
    <scope>NUCLEOTIDE SEQUENCE [LARGE SCALE GENOMIC DNA]</scope>
    <source>
        <strain evidence="6">MCS</strain>
    </source>
</reference>
<evidence type="ECO:0000256" key="4">
    <source>
        <dbReference type="SAM" id="MobiDB-lite"/>
    </source>
</evidence>
<dbReference type="EMBL" id="CP000384">
    <property type="protein sequence ID" value="ABG09493.1"/>
    <property type="molecule type" value="Genomic_DNA"/>
</dbReference>
<dbReference type="PANTHER" id="PTHR42749:SF1">
    <property type="entry name" value="CELL SHAPE-DETERMINING PROTEIN MREB"/>
    <property type="match status" value="1"/>
</dbReference>
<name>A0A5Q5BMC8_MYCSS</name>
<feature type="compositionally biased region" description="Pro residues" evidence="4">
    <location>
        <begin position="475"/>
        <end position="489"/>
    </location>
</feature>
<accession>A0A5Q5BMC8</accession>
<dbReference type="Pfam" id="PF00012">
    <property type="entry name" value="HSP70"/>
    <property type="match status" value="1"/>
</dbReference>
<feature type="transmembrane region" description="Helical" evidence="5">
    <location>
        <begin position="429"/>
        <end position="449"/>
    </location>
</feature>
<dbReference type="GO" id="GO:0005524">
    <property type="term" value="F:ATP binding"/>
    <property type="evidence" value="ECO:0007669"/>
    <property type="project" value="UniProtKB-KW"/>
</dbReference>
<evidence type="ECO:0000313" key="6">
    <source>
        <dbReference type="EMBL" id="ABG09493.1"/>
    </source>
</evidence>
<keyword evidence="1" id="KW-0547">Nucleotide-binding</keyword>
<dbReference type="GO" id="GO:0140662">
    <property type="term" value="F:ATP-dependent protein folding chaperone"/>
    <property type="evidence" value="ECO:0007669"/>
    <property type="project" value="InterPro"/>
</dbReference>
<dbReference type="InterPro" id="IPR043129">
    <property type="entry name" value="ATPase_NBD"/>
</dbReference>